<dbReference type="CDD" id="cd02440">
    <property type="entry name" value="AdoMet_MTases"/>
    <property type="match status" value="1"/>
</dbReference>
<dbReference type="GO" id="GO:0005840">
    <property type="term" value="C:ribosome"/>
    <property type="evidence" value="ECO:0007669"/>
    <property type="project" value="UniProtKB-KW"/>
</dbReference>
<dbReference type="Pfam" id="PF06325">
    <property type="entry name" value="PrmA"/>
    <property type="match status" value="1"/>
</dbReference>
<keyword evidence="2" id="KW-0808">Transferase</keyword>
<evidence type="ECO:0000313" key="4">
    <source>
        <dbReference type="Proteomes" id="UP001597375"/>
    </source>
</evidence>
<dbReference type="GO" id="GO:0032259">
    <property type="term" value="P:methylation"/>
    <property type="evidence" value="ECO:0007669"/>
    <property type="project" value="UniProtKB-KW"/>
</dbReference>
<dbReference type="Gene3D" id="3.40.50.150">
    <property type="entry name" value="Vaccinia Virus protein VP39"/>
    <property type="match status" value="1"/>
</dbReference>
<proteinExistence type="predicted"/>
<keyword evidence="3" id="KW-0687">Ribonucleoprotein</keyword>
<evidence type="ECO:0000256" key="1">
    <source>
        <dbReference type="ARBA" id="ARBA00022603"/>
    </source>
</evidence>
<evidence type="ECO:0000313" key="3">
    <source>
        <dbReference type="EMBL" id="MFD2257897.1"/>
    </source>
</evidence>
<evidence type="ECO:0000256" key="2">
    <source>
        <dbReference type="ARBA" id="ARBA00022679"/>
    </source>
</evidence>
<gene>
    <name evidence="3" type="ORF">ACFSSA_14540</name>
</gene>
<dbReference type="InterPro" id="IPR029063">
    <property type="entry name" value="SAM-dependent_MTases_sf"/>
</dbReference>
<name>A0ABW5DA88_9BACT</name>
<dbReference type="PANTHER" id="PTHR43648:SF1">
    <property type="entry name" value="ELECTRON TRANSFER FLAVOPROTEIN BETA SUBUNIT LYSINE METHYLTRANSFERASE"/>
    <property type="match status" value="1"/>
</dbReference>
<keyword evidence="1 3" id="KW-0489">Methyltransferase</keyword>
<dbReference type="RefSeq" id="WP_386821297.1">
    <property type="nucleotide sequence ID" value="NZ_JBHUIT010000034.1"/>
</dbReference>
<dbReference type="InterPro" id="IPR050078">
    <property type="entry name" value="Ribosomal_L11_MeTrfase_PrmA"/>
</dbReference>
<comment type="caution">
    <text evidence="3">The sequence shown here is derived from an EMBL/GenBank/DDBJ whole genome shotgun (WGS) entry which is preliminary data.</text>
</comment>
<dbReference type="SUPFAM" id="SSF53335">
    <property type="entry name" value="S-adenosyl-L-methionine-dependent methyltransferases"/>
    <property type="match status" value="1"/>
</dbReference>
<keyword evidence="3" id="KW-0689">Ribosomal protein</keyword>
<dbReference type="PANTHER" id="PTHR43648">
    <property type="entry name" value="ELECTRON TRANSFER FLAVOPROTEIN BETA SUBUNIT LYSINE METHYLTRANSFERASE"/>
    <property type="match status" value="1"/>
</dbReference>
<organism evidence="3 4">
    <name type="scientific">Luteolibacter algae</name>
    <dbReference type="NCBI Taxonomy" id="454151"/>
    <lineage>
        <taxon>Bacteria</taxon>
        <taxon>Pseudomonadati</taxon>
        <taxon>Verrucomicrobiota</taxon>
        <taxon>Verrucomicrobiia</taxon>
        <taxon>Verrucomicrobiales</taxon>
        <taxon>Verrucomicrobiaceae</taxon>
        <taxon>Luteolibacter</taxon>
    </lineage>
</organism>
<dbReference type="EMBL" id="JBHUIT010000034">
    <property type="protein sequence ID" value="MFD2257897.1"/>
    <property type="molecule type" value="Genomic_DNA"/>
</dbReference>
<reference evidence="4" key="1">
    <citation type="journal article" date="2019" name="Int. J. Syst. Evol. Microbiol.">
        <title>The Global Catalogue of Microorganisms (GCM) 10K type strain sequencing project: providing services to taxonomists for standard genome sequencing and annotation.</title>
        <authorList>
            <consortium name="The Broad Institute Genomics Platform"/>
            <consortium name="The Broad Institute Genome Sequencing Center for Infectious Disease"/>
            <person name="Wu L."/>
            <person name="Ma J."/>
        </authorList>
    </citation>
    <scope>NUCLEOTIDE SEQUENCE [LARGE SCALE GENOMIC DNA]</scope>
    <source>
        <strain evidence="4">CGMCC 4.7106</strain>
    </source>
</reference>
<keyword evidence="4" id="KW-1185">Reference proteome</keyword>
<accession>A0ABW5DA88</accession>
<protein>
    <submittedName>
        <fullName evidence="3">50S ribosomal protein L11 methyltransferase</fullName>
    </submittedName>
</protein>
<dbReference type="GO" id="GO:0008168">
    <property type="term" value="F:methyltransferase activity"/>
    <property type="evidence" value="ECO:0007669"/>
    <property type="project" value="UniProtKB-KW"/>
</dbReference>
<dbReference type="Proteomes" id="UP001597375">
    <property type="component" value="Unassembled WGS sequence"/>
</dbReference>
<sequence>MYLWSKLSGAQWIDAWEERFAGNPNFVVEYIKGGKSVRVQVYCDSEAEGEEIVKQFGGSVRKVKDADWKKTPEPPRPLKVRDVFLVTSETGEKELVALQKEFPKRELIVIPPEMAFGTGDHATTSTCMRFLVDISRERKGEKWSVADLGTGTGLLAIGASKLGASEVWGCDFDPFAVGVAKRNTERNKTPEVVMEEQDVLKWKPRKSGYDVVLANLFSTVLIEAWPVIAKSLGKGGDLVVSGILASQAWDVFEAAAKEGLGFSKVIKKGKWVTARGGWFEDLAAKDKV</sequence>